<name>A0A5E6MFD2_9BACT</name>
<reference evidence="1" key="1">
    <citation type="submission" date="2019-09" db="EMBL/GenBank/DDBJ databases">
        <authorList>
            <person name="Cremers G."/>
        </authorList>
    </citation>
    <scope>NUCLEOTIDE SEQUENCE [LARGE SCALE GENOMIC DNA]</scope>
    <source>
        <strain evidence="1">3B</strain>
    </source>
</reference>
<dbReference type="AlphaFoldDB" id="A0A5E6MFD2"/>
<accession>A0A5E6MFD2</accession>
<protein>
    <submittedName>
        <fullName evidence="1">Uncharacterized protein</fullName>
    </submittedName>
</protein>
<evidence type="ECO:0000313" key="1">
    <source>
        <dbReference type="EMBL" id="VVM06951.1"/>
    </source>
</evidence>
<gene>
    <name evidence="1" type="ORF">MAMC_01363</name>
</gene>
<keyword evidence="2" id="KW-1185">Reference proteome</keyword>
<dbReference type="OrthoDB" id="182620at2"/>
<dbReference type="RefSeq" id="WP_142525373.1">
    <property type="nucleotide sequence ID" value="NZ_CABFUZ020000136.1"/>
</dbReference>
<evidence type="ECO:0000313" key="2">
    <source>
        <dbReference type="Proteomes" id="UP000381693"/>
    </source>
</evidence>
<organism evidence="1 2">
    <name type="scientific">Methylacidimicrobium cyclopophantes</name>
    <dbReference type="NCBI Taxonomy" id="1041766"/>
    <lineage>
        <taxon>Bacteria</taxon>
        <taxon>Pseudomonadati</taxon>
        <taxon>Verrucomicrobiota</taxon>
        <taxon>Methylacidimicrobium</taxon>
    </lineage>
</organism>
<dbReference type="Proteomes" id="UP000381693">
    <property type="component" value="Unassembled WGS sequence"/>
</dbReference>
<dbReference type="EMBL" id="CABFUZ020000136">
    <property type="protein sequence ID" value="VVM06951.1"/>
    <property type="molecule type" value="Genomic_DNA"/>
</dbReference>
<sequence length="317" mass="34937">MRNRSHWARRPLPWLAFALRCAILGLLPPSTGGRAAETFWPGDEVAAEDLEGAAFPLTQNRSPFDRWHEMTVASRNRQPQWVTPLITITPDLVQQVRYDVYDQTKSSGNKSWDFGNGKGIDLLVAPTVQITVGLPQYLYSPAGGGVSGLRGENFAIKERILSSPENEDNFVLSVYLGALSPTGTLTAREPSDHWVWTPMLLFGKGWGPFDMMINVGTQYADGDNRNLESAFLYNLALQYRVGLLCPSVEISSGPTITRFLDVGTSGLFITPQLLLGPFSAGKDVSFAGGIGYQIALNQVSVLEQYANAWILSFRMIF</sequence>
<proteinExistence type="predicted"/>
<comment type="caution">
    <text evidence="1">The sequence shown here is derived from an EMBL/GenBank/DDBJ whole genome shotgun (WGS) entry which is preliminary data.</text>
</comment>